<feature type="transmembrane region" description="Helical" evidence="6">
    <location>
        <begin position="258"/>
        <end position="276"/>
    </location>
</feature>
<sequence>MRQHLLPLGLLLIAMLSIQYGASIAKQFFPLAGAAGTTALRVSFSAIMLFIVGRAWKHNISKGNFFILLAYGLSLGLMNLTFYFALERIPLGIAVAIEFIGPLSVAVLASKKRVDLLWVALAALGIYLILPTSEYSGSLDPIGILFVLCAALFWALYIVFAKAAGKHGSSLQVSAWGMVFAALSVLPFGIFLEGDRIKNPSLWPMGLAIALLSSAIPYSLEMKAMRNIPAKTFGILMSLEPVVATVIGTIFLKETLEPIQWAAIFCIVIASAGTSLSHS</sequence>
<evidence type="ECO:0000256" key="2">
    <source>
        <dbReference type="ARBA" id="ARBA00007362"/>
    </source>
</evidence>
<comment type="similarity">
    <text evidence="2">Belongs to the EamA transporter family.</text>
</comment>
<dbReference type="RefSeq" id="WP_243535582.1">
    <property type="nucleotide sequence ID" value="NZ_CP093442.1"/>
</dbReference>
<keyword evidence="4 6" id="KW-1133">Transmembrane helix</keyword>
<evidence type="ECO:0000256" key="3">
    <source>
        <dbReference type="ARBA" id="ARBA00022692"/>
    </source>
</evidence>
<evidence type="ECO:0000256" key="4">
    <source>
        <dbReference type="ARBA" id="ARBA00022989"/>
    </source>
</evidence>
<feature type="transmembrane region" description="Helical" evidence="6">
    <location>
        <begin position="142"/>
        <end position="161"/>
    </location>
</feature>
<name>A0ABY4C4Y7_9BACT</name>
<keyword evidence="9" id="KW-1185">Reference proteome</keyword>
<organism evidence="8 9">
    <name type="scientific">Bdellovibrio reynosensis</name>
    <dbReference type="NCBI Taxonomy" id="2835041"/>
    <lineage>
        <taxon>Bacteria</taxon>
        <taxon>Pseudomonadati</taxon>
        <taxon>Bdellovibrionota</taxon>
        <taxon>Bdellovibrionia</taxon>
        <taxon>Bdellovibrionales</taxon>
        <taxon>Pseudobdellovibrionaceae</taxon>
        <taxon>Bdellovibrio</taxon>
    </lineage>
</organism>
<feature type="transmembrane region" description="Helical" evidence="6">
    <location>
        <begin position="65"/>
        <end position="85"/>
    </location>
</feature>
<feature type="transmembrane region" description="Helical" evidence="6">
    <location>
        <begin position="202"/>
        <end position="220"/>
    </location>
</feature>
<dbReference type="Pfam" id="PF00892">
    <property type="entry name" value="EamA"/>
    <property type="match status" value="1"/>
</dbReference>
<dbReference type="InterPro" id="IPR050638">
    <property type="entry name" value="AA-Vitamin_Transporters"/>
</dbReference>
<evidence type="ECO:0000313" key="8">
    <source>
        <dbReference type="EMBL" id="UOF00020.1"/>
    </source>
</evidence>
<dbReference type="EMBL" id="CP093442">
    <property type="protein sequence ID" value="UOF00020.1"/>
    <property type="molecule type" value="Genomic_DNA"/>
</dbReference>
<gene>
    <name evidence="8" type="ORF">MNR06_09935</name>
</gene>
<evidence type="ECO:0000259" key="7">
    <source>
        <dbReference type="Pfam" id="PF00892"/>
    </source>
</evidence>
<protein>
    <submittedName>
        <fullName evidence="8">DMT family transporter</fullName>
    </submittedName>
</protein>
<dbReference type="PANTHER" id="PTHR32322">
    <property type="entry name" value="INNER MEMBRANE TRANSPORTER"/>
    <property type="match status" value="1"/>
</dbReference>
<feature type="transmembrane region" description="Helical" evidence="6">
    <location>
        <begin position="91"/>
        <end position="109"/>
    </location>
</feature>
<evidence type="ECO:0000256" key="1">
    <source>
        <dbReference type="ARBA" id="ARBA00004141"/>
    </source>
</evidence>
<keyword evidence="5 6" id="KW-0472">Membrane</keyword>
<feature type="transmembrane region" description="Helical" evidence="6">
    <location>
        <begin position="31"/>
        <end position="53"/>
    </location>
</feature>
<accession>A0ABY4C4Y7</accession>
<dbReference type="Gene3D" id="1.10.3730.20">
    <property type="match status" value="1"/>
</dbReference>
<feature type="transmembrane region" description="Helical" evidence="6">
    <location>
        <begin position="232"/>
        <end position="252"/>
    </location>
</feature>
<feature type="transmembrane region" description="Helical" evidence="6">
    <location>
        <begin position="116"/>
        <end position="136"/>
    </location>
</feature>
<keyword evidence="3 6" id="KW-0812">Transmembrane</keyword>
<dbReference type="Proteomes" id="UP000830116">
    <property type="component" value="Chromosome"/>
</dbReference>
<evidence type="ECO:0000256" key="5">
    <source>
        <dbReference type="ARBA" id="ARBA00023136"/>
    </source>
</evidence>
<feature type="transmembrane region" description="Helical" evidence="6">
    <location>
        <begin position="173"/>
        <end position="190"/>
    </location>
</feature>
<evidence type="ECO:0000313" key="9">
    <source>
        <dbReference type="Proteomes" id="UP000830116"/>
    </source>
</evidence>
<feature type="domain" description="EamA" evidence="7">
    <location>
        <begin position="142"/>
        <end position="274"/>
    </location>
</feature>
<dbReference type="PANTHER" id="PTHR32322:SF2">
    <property type="entry name" value="EAMA DOMAIN-CONTAINING PROTEIN"/>
    <property type="match status" value="1"/>
</dbReference>
<dbReference type="InterPro" id="IPR000620">
    <property type="entry name" value="EamA_dom"/>
</dbReference>
<comment type="subcellular location">
    <subcellularLocation>
        <location evidence="1">Membrane</location>
        <topology evidence="1">Multi-pass membrane protein</topology>
    </subcellularLocation>
</comment>
<evidence type="ECO:0000256" key="6">
    <source>
        <dbReference type="SAM" id="Phobius"/>
    </source>
</evidence>
<dbReference type="InterPro" id="IPR037185">
    <property type="entry name" value="EmrE-like"/>
</dbReference>
<dbReference type="SUPFAM" id="SSF103481">
    <property type="entry name" value="Multidrug resistance efflux transporter EmrE"/>
    <property type="match status" value="2"/>
</dbReference>
<reference evidence="8" key="1">
    <citation type="submission" date="2022-03" db="EMBL/GenBank/DDBJ databases">
        <title>Genome Identification and Characterization of new species Bdellovibrio reynosense LBG001 sp. nov. from a Mexico soil sample.</title>
        <authorList>
            <person name="Camilli A."/>
            <person name="Ajao Y."/>
            <person name="Guo X."/>
        </authorList>
    </citation>
    <scope>NUCLEOTIDE SEQUENCE</scope>
    <source>
        <strain evidence="8">LBG001</strain>
    </source>
</reference>
<proteinExistence type="inferred from homology"/>